<feature type="transmembrane region" description="Helical" evidence="1">
    <location>
        <begin position="318"/>
        <end position="338"/>
    </location>
</feature>
<name>A0ABW3IZK5_9FLAO</name>
<feature type="transmembrane region" description="Helical" evidence="1">
    <location>
        <begin position="344"/>
        <end position="360"/>
    </location>
</feature>
<evidence type="ECO:0008006" key="4">
    <source>
        <dbReference type="Google" id="ProtNLM"/>
    </source>
</evidence>
<feature type="transmembrane region" description="Helical" evidence="1">
    <location>
        <begin position="192"/>
        <end position="222"/>
    </location>
</feature>
<proteinExistence type="predicted"/>
<dbReference type="RefSeq" id="WP_379754209.1">
    <property type="nucleotide sequence ID" value="NZ_JBHSYB010000012.1"/>
</dbReference>
<dbReference type="Proteomes" id="UP001597051">
    <property type="component" value="Unassembled WGS sequence"/>
</dbReference>
<feature type="transmembrane region" description="Helical" evidence="1">
    <location>
        <begin position="53"/>
        <end position="72"/>
    </location>
</feature>
<evidence type="ECO:0000313" key="2">
    <source>
        <dbReference type="EMBL" id="MFD0983637.1"/>
    </source>
</evidence>
<evidence type="ECO:0000313" key="3">
    <source>
        <dbReference type="Proteomes" id="UP001597051"/>
    </source>
</evidence>
<protein>
    <recommendedName>
        <fullName evidence="4">O-antigen ligase domain-containing protein</fullName>
    </recommendedName>
</protein>
<keyword evidence="1" id="KW-1133">Transmembrane helix</keyword>
<gene>
    <name evidence="2" type="ORF">ACFQ0S_04010</name>
</gene>
<evidence type="ECO:0000256" key="1">
    <source>
        <dbReference type="SAM" id="Phobius"/>
    </source>
</evidence>
<dbReference type="EMBL" id="JBHTIZ010000011">
    <property type="protein sequence ID" value="MFD0983637.1"/>
    <property type="molecule type" value="Genomic_DNA"/>
</dbReference>
<feature type="transmembrane region" description="Helical" evidence="1">
    <location>
        <begin position="30"/>
        <end position="46"/>
    </location>
</feature>
<feature type="transmembrane region" description="Helical" evidence="1">
    <location>
        <begin position="78"/>
        <end position="99"/>
    </location>
</feature>
<reference evidence="3" key="1">
    <citation type="journal article" date="2019" name="Int. J. Syst. Evol. Microbiol.">
        <title>The Global Catalogue of Microorganisms (GCM) 10K type strain sequencing project: providing services to taxonomists for standard genome sequencing and annotation.</title>
        <authorList>
            <consortium name="The Broad Institute Genomics Platform"/>
            <consortium name="The Broad Institute Genome Sequencing Center for Infectious Disease"/>
            <person name="Wu L."/>
            <person name="Ma J."/>
        </authorList>
    </citation>
    <scope>NUCLEOTIDE SEQUENCE [LARGE SCALE GENOMIC DNA]</scope>
    <source>
        <strain evidence="3">CECT 7649</strain>
    </source>
</reference>
<keyword evidence="3" id="KW-1185">Reference proteome</keyword>
<accession>A0ABW3IZK5</accession>
<feature type="transmembrane region" description="Helical" evidence="1">
    <location>
        <begin position="162"/>
        <end position="180"/>
    </location>
</feature>
<keyword evidence="1" id="KW-0812">Transmembrane</keyword>
<organism evidence="2 3">
    <name type="scientific">Flavobacterium myungsuense</name>
    <dbReference type="NCBI Taxonomy" id="651823"/>
    <lineage>
        <taxon>Bacteria</taxon>
        <taxon>Pseudomonadati</taxon>
        <taxon>Bacteroidota</taxon>
        <taxon>Flavobacteriia</taxon>
        <taxon>Flavobacteriales</taxon>
        <taxon>Flavobacteriaceae</taxon>
        <taxon>Flavobacterium</taxon>
    </lineage>
</organism>
<comment type="caution">
    <text evidence="2">The sequence shown here is derived from an EMBL/GenBank/DDBJ whole genome shotgun (WGS) entry which is preliminary data.</text>
</comment>
<keyword evidence="1" id="KW-0472">Membrane</keyword>
<sequence length="395" mass="45032">MKNKKSYLLILILLFFSGNPLITFLFGKFSTVVGLTLTILIIYKSIRFSKKFIKLIFIIVTGILIIGVFQHIKLGYVSVLGMINLVIKFLLGGIIINYLKKQFASIFFKVIADLSLISLMFYLVVNIFGIVIPSITLGPEIESYIIYGTSTELHMLKNAGMFWEPGAFAGILTLCLALNYNNLKNYWFEQPFKLGIIILALLTTQSTTGYLVGAIIFLFLLFKGKNIFIVPVFVFAITYIYETTDFLKEKIEIQIEKSSNQKVGEFSNTRFGSLIFDWYYIQKHPFIGNGLNEKTRYSEHQYLFVGEKGDAIASGNGFTGYLASLGVFFLIGFFYFLWKATNRQGLFFAFIVVLVVLLNLQGEQWFNYPLYLGLPFIILQKKKNKTSKAKILIPE</sequence>
<feature type="transmembrane region" description="Helical" evidence="1">
    <location>
        <begin position="111"/>
        <end position="132"/>
    </location>
</feature>